<evidence type="ECO:0000256" key="3">
    <source>
        <dbReference type="ARBA" id="ARBA00022795"/>
    </source>
</evidence>
<gene>
    <name evidence="7" type="ORF">GXY80_12855</name>
</gene>
<comment type="similarity">
    <text evidence="1 5">Belongs to the FlgD family.</text>
</comment>
<proteinExistence type="inferred from homology"/>
<dbReference type="InterPro" id="IPR005648">
    <property type="entry name" value="FlgD"/>
</dbReference>
<dbReference type="GO" id="GO:0044781">
    <property type="term" value="P:bacterial-type flagellum organization"/>
    <property type="evidence" value="ECO:0007669"/>
    <property type="project" value="UniProtKB-UniRule"/>
</dbReference>
<evidence type="ECO:0000256" key="4">
    <source>
        <dbReference type="ARBA" id="ARBA00024746"/>
    </source>
</evidence>
<evidence type="ECO:0000313" key="8">
    <source>
        <dbReference type="Proteomes" id="UP000777265"/>
    </source>
</evidence>
<dbReference type="STRING" id="909663.GCA_000512235_02382"/>
<comment type="caution">
    <text evidence="7">The sequence shown here is derived from an EMBL/GenBank/DDBJ whole genome shotgun (WGS) entry which is preliminary data.</text>
</comment>
<evidence type="ECO:0000256" key="1">
    <source>
        <dbReference type="ARBA" id="ARBA00010577"/>
    </source>
</evidence>
<comment type="function">
    <text evidence="4 5">Required for flagellar hook formation. May act as a scaffolding protein.</text>
</comment>
<dbReference type="EMBL" id="JAAYEE010000237">
    <property type="protein sequence ID" value="NLW36345.1"/>
    <property type="molecule type" value="Genomic_DNA"/>
</dbReference>
<feature type="region of interest" description="Disordered" evidence="6">
    <location>
        <begin position="1"/>
        <end position="20"/>
    </location>
</feature>
<accession>A0A351U0K5</accession>
<sequence>MAITSVDSSYTTTSTTSTTSDKKLGKEAFLHILCTQLKYQNPLEPQDPAEFLTQLSQMTQVEQLTNISKSMESLTTSVDTSGLISTIGKKVGVESDVLSKGDEVTITPASDYDKVVMTVKNLKDGATDTVTFNKGDDLTYTNTSDDMVGISVTASLNGKAVGYGATVFKEVTGIKVIDTGSVLTFANDETYDARKVTIIKK</sequence>
<dbReference type="Pfam" id="PF03963">
    <property type="entry name" value="FlgD"/>
    <property type="match status" value="1"/>
</dbReference>
<dbReference type="Proteomes" id="UP000777265">
    <property type="component" value="Unassembled WGS sequence"/>
</dbReference>
<keyword evidence="3 5" id="KW-1005">Bacterial flagellum biogenesis</keyword>
<reference evidence="7" key="1">
    <citation type="journal article" date="2020" name="Biotechnol. Biofuels">
        <title>New insights from the biogas microbiome by comprehensive genome-resolved metagenomics of nearly 1600 species originating from multiple anaerobic digesters.</title>
        <authorList>
            <person name="Campanaro S."/>
            <person name="Treu L."/>
            <person name="Rodriguez-R L.M."/>
            <person name="Kovalovszki A."/>
            <person name="Ziels R.M."/>
            <person name="Maus I."/>
            <person name="Zhu X."/>
            <person name="Kougias P.G."/>
            <person name="Basile A."/>
            <person name="Luo G."/>
            <person name="Schluter A."/>
            <person name="Konstantinidis K.T."/>
            <person name="Angelidaki I."/>
        </authorList>
    </citation>
    <scope>NUCLEOTIDE SEQUENCE</scope>
    <source>
        <strain evidence="7">AS06rmzACSIP_7</strain>
    </source>
</reference>
<protein>
    <recommendedName>
        <fullName evidence="2 5">Basal-body rod modification protein FlgD</fullName>
    </recommendedName>
</protein>
<reference evidence="7" key="2">
    <citation type="submission" date="2020-01" db="EMBL/GenBank/DDBJ databases">
        <authorList>
            <person name="Campanaro S."/>
        </authorList>
    </citation>
    <scope>NUCLEOTIDE SEQUENCE</scope>
    <source>
        <strain evidence="7">AS06rmzACSIP_7</strain>
    </source>
</reference>
<name>A0A351U0K5_9BACT</name>
<evidence type="ECO:0000256" key="2">
    <source>
        <dbReference type="ARBA" id="ARBA00016013"/>
    </source>
</evidence>
<evidence type="ECO:0000313" key="7">
    <source>
        <dbReference type="EMBL" id="NLW36345.1"/>
    </source>
</evidence>
<evidence type="ECO:0000256" key="5">
    <source>
        <dbReference type="RuleBase" id="RU362076"/>
    </source>
</evidence>
<feature type="compositionally biased region" description="Low complexity" evidence="6">
    <location>
        <begin position="1"/>
        <end position="19"/>
    </location>
</feature>
<organism evidence="7 8">
    <name type="scientific">Syntrophorhabdus aromaticivorans</name>
    <dbReference type="NCBI Taxonomy" id="328301"/>
    <lineage>
        <taxon>Bacteria</taxon>
        <taxon>Pseudomonadati</taxon>
        <taxon>Thermodesulfobacteriota</taxon>
        <taxon>Syntrophorhabdia</taxon>
        <taxon>Syntrophorhabdales</taxon>
        <taxon>Syntrophorhabdaceae</taxon>
        <taxon>Syntrophorhabdus</taxon>
    </lineage>
</organism>
<evidence type="ECO:0000256" key="6">
    <source>
        <dbReference type="SAM" id="MobiDB-lite"/>
    </source>
</evidence>
<dbReference type="AlphaFoldDB" id="A0A351U0K5"/>